<evidence type="ECO:0000256" key="1">
    <source>
        <dbReference type="SAM" id="MobiDB-lite"/>
    </source>
</evidence>
<evidence type="ECO:0000313" key="3">
    <source>
        <dbReference type="Proteomes" id="UP001056012"/>
    </source>
</evidence>
<proteinExistence type="predicted"/>
<reference evidence="2" key="1">
    <citation type="submission" date="2021-12" db="EMBL/GenBank/DDBJ databases">
        <title>Curvularia clavata genome.</title>
        <authorList>
            <person name="Cao Y."/>
        </authorList>
    </citation>
    <scope>NUCLEOTIDE SEQUENCE</scope>
    <source>
        <strain evidence="2">Yc1106</strain>
    </source>
</reference>
<dbReference type="Proteomes" id="UP001056012">
    <property type="component" value="Chromosome 7"/>
</dbReference>
<feature type="region of interest" description="Disordered" evidence="1">
    <location>
        <begin position="155"/>
        <end position="217"/>
    </location>
</feature>
<name>A0A9Q8ZG83_CURCL</name>
<keyword evidence="3" id="KW-1185">Reference proteome</keyword>
<accession>A0A9Q8ZG83</accession>
<dbReference type="OrthoDB" id="5387995at2759"/>
<feature type="compositionally biased region" description="Low complexity" evidence="1">
    <location>
        <begin position="157"/>
        <end position="182"/>
    </location>
</feature>
<dbReference type="AlphaFoldDB" id="A0A9Q8ZG83"/>
<organism evidence="2 3">
    <name type="scientific">Curvularia clavata</name>
    <dbReference type="NCBI Taxonomy" id="95742"/>
    <lineage>
        <taxon>Eukaryota</taxon>
        <taxon>Fungi</taxon>
        <taxon>Dikarya</taxon>
        <taxon>Ascomycota</taxon>
        <taxon>Pezizomycotina</taxon>
        <taxon>Dothideomycetes</taxon>
        <taxon>Pleosporomycetidae</taxon>
        <taxon>Pleosporales</taxon>
        <taxon>Pleosporineae</taxon>
        <taxon>Pleosporaceae</taxon>
        <taxon>Curvularia</taxon>
    </lineage>
</organism>
<sequence length="424" mass="45703">MRLTFLPRPSPTCRKRSRPAADIDGEHSCVQKKKRRLRLFLITSRLSPQFSHPASNIVDRGSSKIAVWAKQKALGRNLLPKAAILNGIRRRNLVMRDPHGLDGRVSIVQEKEEAHLELARLEFTHGSVDTYTHPVLLQEPSVPPSAAIRTGNRFVVSGSPASSPSSSRSSSPTSHGSPTSGPDETTSFRSPNEAWVPTTTPTRGYSSRKDYHPLPPSPLGISNYDAFDVEEEVDPYAHLDDEDELLPSPFDDEDDETVPFSPSAATNAPTTVHTSTVHAASMYPDCSMLGYDLVDNEADAAWPNIFTASRSVPKRTDSFATSPNFRPSIPKKSVSPDMAATTTPASPNFMASTPVLPSLVSSTPKSPSLTPVAISPNFVPVMAPASVSPEFPALAAGISTSPNFSPALMSANPSWVKKVSSIDE</sequence>
<gene>
    <name evidence="2" type="ORF">yc1106_09368</name>
</gene>
<dbReference type="EMBL" id="CP089280">
    <property type="protein sequence ID" value="USP82094.1"/>
    <property type="molecule type" value="Genomic_DNA"/>
</dbReference>
<protein>
    <submittedName>
        <fullName evidence="2">Uncharacterized protein</fullName>
    </submittedName>
</protein>
<evidence type="ECO:0000313" key="2">
    <source>
        <dbReference type="EMBL" id="USP82094.1"/>
    </source>
</evidence>
<dbReference type="VEuPathDB" id="FungiDB:yc1106_09368"/>
<feature type="region of interest" description="Disordered" evidence="1">
    <location>
        <begin position="1"/>
        <end position="27"/>
    </location>
</feature>
<feature type="region of interest" description="Disordered" evidence="1">
    <location>
        <begin position="317"/>
        <end position="346"/>
    </location>
</feature>